<organism evidence="7 8">
    <name type="scientific">Mesorhizobium zhangyense</name>
    <dbReference type="NCBI Taxonomy" id="1776730"/>
    <lineage>
        <taxon>Bacteria</taxon>
        <taxon>Pseudomonadati</taxon>
        <taxon>Pseudomonadota</taxon>
        <taxon>Alphaproteobacteria</taxon>
        <taxon>Hyphomicrobiales</taxon>
        <taxon>Phyllobacteriaceae</taxon>
        <taxon>Mesorhizobium</taxon>
    </lineage>
</organism>
<evidence type="ECO:0000259" key="6">
    <source>
        <dbReference type="PROSITE" id="PS50893"/>
    </source>
</evidence>
<evidence type="ECO:0000313" key="7">
    <source>
        <dbReference type="EMBL" id="NGN43055.1"/>
    </source>
</evidence>
<dbReference type="PROSITE" id="PS50893">
    <property type="entry name" value="ABC_TRANSPORTER_2"/>
    <property type="match status" value="1"/>
</dbReference>
<keyword evidence="8" id="KW-1185">Reference proteome</keyword>
<dbReference type="RefSeq" id="WP_165119411.1">
    <property type="nucleotide sequence ID" value="NZ_JAAKZG010000007.1"/>
</dbReference>
<dbReference type="PANTHER" id="PTHR43820:SF4">
    <property type="entry name" value="HIGH-AFFINITY BRANCHED-CHAIN AMINO ACID TRANSPORT ATP-BINDING PROTEIN LIVF"/>
    <property type="match status" value="1"/>
</dbReference>
<dbReference type="SUPFAM" id="SSF52540">
    <property type="entry name" value="P-loop containing nucleoside triphosphate hydrolases"/>
    <property type="match status" value="1"/>
</dbReference>
<dbReference type="InterPro" id="IPR003439">
    <property type="entry name" value="ABC_transporter-like_ATP-bd"/>
</dbReference>
<dbReference type="InterPro" id="IPR052156">
    <property type="entry name" value="BCAA_Transport_ATP-bd_LivF"/>
</dbReference>
<dbReference type="Gene3D" id="3.40.50.300">
    <property type="entry name" value="P-loop containing nucleotide triphosphate hydrolases"/>
    <property type="match status" value="1"/>
</dbReference>
<dbReference type="AlphaFoldDB" id="A0A7C9R925"/>
<dbReference type="Pfam" id="PF00005">
    <property type="entry name" value="ABC_tran"/>
    <property type="match status" value="1"/>
</dbReference>
<dbReference type="EMBL" id="JAAKZG010000007">
    <property type="protein sequence ID" value="NGN43055.1"/>
    <property type="molecule type" value="Genomic_DNA"/>
</dbReference>
<dbReference type="SMART" id="SM00382">
    <property type="entry name" value="AAA"/>
    <property type="match status" value="1"/>
</dbReference>
<name>A0A7C9R925_9HYPH</name>
<dbReference type="GO" id="GO:0015658">
    <property type="term" value="F:branched-chain amino acid transmembrane transporter activity"/>
    <property type="evidence" value="ECO:0007669"/>
    <property type="project" value="TreeGrafter"/>
</dbReference>
<evidence type="ECO:0000256" key="4">
    <source>
        <dbReference type="ARBA" id="ARBA00022840"/>
    </source>
</evidence>
<dbReference type="InterPro" id="IPR017871">
    <property type="entry name" value="ABC_transporter-like_CS"/>
</dbReference>
<keyword evidence="4 7" id="KW-0067">ATP-binding</keyword>
<gene>
    <name evidence="7" type="ORF">G6N74_18450</name>
</gene>
<evidence type="ECO:0000256" key="1">
    <source>
        <dbReference type="ARBA" id="ARBA00005417"/>
    </source>
</evidence>
<sequence>MLELEGVNAFYDQSHILHDIGFSMEEGGRVAILGRNGAGKTTLLKSIMNAGPRVQGGIRFKSRALANASPDERARLGLAFVPEDRRVFGHLTSYENLKIAQYGASPEREKVPIDDLIGRFPMLVPLRNRPGSQMSGGQQQMLAVARGIAARPHIMLLDEPTEGLAPVIVAELAHEVAACCRDYGIGLLLAEQSIWFSRQCTERVLVIDTGRIVFSGSWQDFDENAERVQRHLAI</sequence>
<dbReference type="GO" id="GO:0016887">
    <property type="term" value="F:ATP hydrolysis activity"/>
    <property type="evidence" value="ECO:0007669"/>
    <property type="project" value="InterPro"/>
</dbReference>
<dbReference type="InterPro" id="IPR027417">
    <property type="entry name" value="P-loop_NTPase"/>
</dbReference>
<evidence type="ECO:0000256" key="2">
    <source>
        <dbReference type="ARBA" id="ARBA00022448"/>
    </source>
</evidence>
<evidence type="ECO:0000313" key="8">
    <source>
        <dbReference type="Proteomes" id="UP000481252"/>
    </source>
</evidence>
<dbReference type="InterPro" id="IPR003593">
    <property type="entry name" value="AAA+_ATPase"/>
</dbReference>
<dbReference type="PANTHER" id="PTHR43820">
    <property type="entry name" value="HIGH-AFFINITY BRANCHED-CHAIN AMINO ACID TRANSPORT ATP-BINDING PROTEIN LIVF"/>
    <property type="match status" value="1"/>
</dbReference>
<evidence type="ECO:0000256" key="3">
    <source>
        <dbReference type="ARBA" id="ARBA00022741"/>
    </source>
</evidence>
<keyword evidence="2" id="KW-0813">Transport</keyword>
<dbReference type="PROSITE" id="PS00211">
    <property type="entry name" value="ABC_TRANSPORTER_1"/>
    <property type="match status" value="1"/>
</dbReference>
<dbReference type="Proteomes" id="UP000481252">
    <property type="component" value="Unassembled WGS sequence"/>
</dbReference>
<dbReference type="GO" id="GO:0005524">
    <property type="term" value="F:ATP binding"/>
    <property type="evidence" value="ECO:0007669"/>
    <property type="project" value="UniProtKB-KW"/>
</dbReference>
<protein>
    <submittedName>
        <fullName evidence="7">ABC transporter ATP-binding protein</fullName>
    </submittedName>
</protein>
<keyword evidence="3" id="KW-0547">Nucleotide-binding</keyword>
<dbReference type="GO" id="GO:0015807">
    <property type="term" value="P:L-amino acid transport"/>
    <property type="evidence" value="ECO:0007669"/>
    <property type="project" value="TreeGrafter"/>
</dbReference>
<dbReference type="CDD" id="cd03224">
    <property type="entry name" value="ABC_TM1139_LivF_branched"/>
    <property type="match status" value="1"/>
</dbReference>
<reference evidence="7 8" key="1">
    <citation type="submission" date="2020-02" db="EMBL/GenBank/DDBJ databases">
        <title>Genome sequence of the type strain CGMCC 1.15528 of Mesorhizobium zhangyense.</title>
        <authorList>
            <person name="Gao J."/>
            <person name="Sun J."/>
        </authorList>
    </citation>
    <scope>NUCLEOTIDE SEQUENCE [LARGE SCALE GENOMIC DNA]</scope>
    <source>
        <strain evidence="7 8">CGMCC 1.15528</strain>
    </source>
</reference>
<proteinExistence type="inferred from homology"/>
<evidence type="ECO:0000256" key="5">
    <source>
        <dbReference type="ARBA" id="ARBA00022970"/>
    </source>
</evidence>
<comment type="similarity">
    <text evidence="1">Belongs to the ABC transporter superfamily.</text>
</comment>
<accession>A0A7C9R925</accession>
<keyword evidence="5" id="KW-0029">Amino-acid transport</keyword>
<comment type="caution">
    <text evidence="7">The sequence shown here is derived from an EMBL/GenBank/DDBJ whole genome shotgun (WGS) entry which is preliminary data.</text>
</comment>
<feature type="domain" description="ABC transporter" evidence="6">
    <location>
        <begin position="2"/>
        <end position="234"/>
    </location>
</feature>